<evidence type="ECO:0000256" key="8">
    <source>
        <dbReference type="ARBA" id="ARBA00023170"/>
    </source>
</evidence>
<dbReference type="Gene3D" id="1.10.287.70">
    <property type="match status" value="1"/>
</dbReference>
<keyword evidence="9" id="KW-0325">Glycoprotein</keyword>
<dbReference type="PANTHER" id="PTHR42643:SF24">
    <property type="entry name" value="IONOTROPIC RECEPTOR 60A"/>
    <property type="match status" value="1"/>
</dbReference>
<feature type="domain" description="Ionotropic glutamate receptor L-glutamate and glycine-binding" evidence="13">
    <location>
        <begin position="157"/>
        <end position="247"/>
    </location>
</feature>
<keyword evidence="11" id="KW-0407">Ion channel</keyword>
<organism evidence="14 15">
    <name type="scientific">Microctonus aethiopoides</name>
    <dbReference type="NCBI Taxonomy" id="144406"/>
    <lineage>
        <taxon>Eukaryota</taxon>
        <taxon>Metazoa</taxon>
        <taxon>Ecdysozoa</taxon>
        <taxon>Arthropoda</taxon>
        <taxon>Hexapoda</taxon>
        <taxon>Insecta</taxon>
        <taxon>Pterygota</taxon>
        <taxon>Neoptera</taxon>
        <taxon>Endopterygota</taxon>
        <taxon>Hymenoptera</taxon>
        <taxon>Apocrita</taxon>
        <taxon>Ichneumonoidea</taxon>
        <taxon>Braconidae</taxon>
        <taxon>Euphorinae</taxon>
        <taxon>Microctonus</taxon>
    </lineage>
</organism>
<name>A0AA39C3X3_9HYME</name>
<keyword evidence="4" id="KW-0812">Transmembrane</keyword>
<comment type="caution">
    <text evidence="14">The sequence shown here is derived from an EMBL/GenBank/DDBJ whole genome shotgun (WGS) entry which is preliminary data.</text>
</comment>
<evidence type="ECO:0000256" key="9">
    <source>
        <dbReference type="ARBA" id="ARBA00023180"/>
    </source>
</evidence>
<evidence type="ECO:0000256" key="7">
    <source>
        <dbReference type="ARBA" id="ARBA00023136"/>
    </source>
</evidence>
<keyword evidence="8" id="KW-0675">Receptor</keyword>
<sequence>MWKLIVVNIVLISCFAIAKREHILINYDRGSWISNLNFETVINSSFLYSRCCNIFIDEHTDETDDLLGRFVNIYPNNYYVQYRSYECQGYFLLGSSVKKLVKMMQKYQIMKRQSGIINLQGQLLQGSAFYNPPFCYLSTSINKTINGIEGEFFIANDARELDGVEFQLFILMAQRLNFTWMIRKPNNNYRYGRKNGSDWHGGMIGQIFRKEVDIAFSGIWLTKDNYEFANLSISWYQLFIHFLVPRPKTKTSFWALTRPLSSEVWLAIIVTILFQSINVYIKAKINHNVPKRFKTYINTLTELIARLLGTWAPKKTQGLRLQLHLWHVTGLLFVTAYCSSLASRLTTPDYETSESFMGKGRSNTEVDDYFNLNVYVFLIHQ</sequence>
<feature type="signal peptide" evidence="12">
    <location>
        <begin position="1"/>
        <end position="20"/>
    </location>
</feature>
<evidence type="ECO:0000256" key="11">
    <source>
        <dbReference type="ARBA" id="ARBA00023303"/>
    </source>
</evidence>
<evidence type="ECO:0000256" key="4">
    <source>
        <dbReference type="ARBA" id="ARBA00022692"/>
    </source>
</evidence>
<keyword evidence="3" id="KW-1003">Cell membrane</keyword>
<proteinExistence type="predicted"/>
<evidence type="ECO:0000259" key="13">
    <source>
        <dbReference type="Pfam" id="PF10613"/>
    </source>
</evidence>
<keyword evidence="5" id="KW-1133">Transmembrane helix</keyword>
<evidence type="ECO:0000256" key="10">
    <source>
        <dbReference type="ARBA" id="ARBA00023286"/>
    </source>
</evidence>
<evidence type="ECO:0000256" key="2">
    <source>
        <dbReference type="ARBA" id="ARBA00022448"/>
    </source>
</evidence>
<protein>
    <recommendedName>
        <fullName evidence="13">Ionotropic glutamate receptor L-glutamate and glycine-binding domain-containing protein</fullName>
    </recommendedName>
</protein>
<evidence type="ECO:0000256" key="12">
    <source>
        <dbReference type="SAM" id="SignalP"/>
    </source>
</evidence>
<dbReference type="Gene3D" id="3.40.190.10">
    <property type="entry name" value="Periplasmic binding protein-like II"/>
    <property type="match status" value="1"/>
</dbReference>
<dbReference type="AlphaFoldDB" id="A0AA39C3X3"/>
<evidence type="ECO:0000256" key="6">
    <source>
        <dbReference type="ARBA" id="ARBA00023065"/>
    </source>
</evidence>
<evidence type="ECO:0000256" key="5">
    <source>
        <dbReference type="ARBA" id="ARBA00022989"/>
    </source>
</evidence>
<reference evidence="14" key="1">
    <citation type="journal article" date="2023" name="bioRxiv">
        <title>Scaffold-level genome assemblies of two parasitoid biocontrol wasps reveal the parthenogenesis mechanism and an associated novel virus.</title>
        <authorList>
            <person name="Inwood S."/>
            <person name="Skelly J."/>
            <person name="Guhlin J."/>
            <person name="Harrop T."/>
            <person name="Goldson S."/>
            <person name="Dearden P."/>
        </authorList>
    </citation>
    <scope>NUCLEOTIDE SEQUENCE</scope>
    <source>
        <strain evidence="14">Irish</strain>
        <tissue evidence="14">Whole body</tissue>
    </source>
</reference>
<keyword evidence="2" id="KW-0813">Transport</keyword>
<gene>
    <name evidence="14" type="ORF">PV328_011130</name>
</gene>
<dbReference type="EMBL" id="JAQQBS010001425">
    <property type="protein sequence ID" value="KAK0157383.1"/>
    <property type="molecule type" value="Genomic_DNA"/>
</dbReference>
<accession>A0AA39C3X3</accession>
<keyword evidence="15" id="KW-1185">Reference proteome</keyword>
<dbReference type="SUPFAM" id="SSF53850">
    <property type="entry name" value="Periplasmic binding protein-like II"/>
    <property type="match status" value="1"/>
</dbReference>
<dbReference type="PANTHER" id="PTHR42643">
    <property type="entry name" value="IONOTROPIC RECEPTOR 20A-RELATED"/>
    <property type="match status" value="1"/>
</dbReference>
<keyword evidence="6" id="KW-0406">Ion transport</keyword>
<comment type="subcellular location">
    <subcellularLocation>
        <location evidence="1">Cell membrane</location>
        <topology evidence="1">Multi-pass membrane protein</topology>
    </subcellularLocation>
</comment>
<keyword evidence="10" id="KW-1071">Ligand-gated ion channel</keyword>
<dbReference type="InterPro" id="IPR052192">
    <property type="entry name" value="Insect_Ionotropic_Sensory_Rcpt"/>
</dbReference>
<dbReference type="Pfam" id="PF10613">
    <property type="entry name" value="Lig_chan-Glu_bd"/>
    <property type="match status" value="1"/>
</dbReference>
<dbReference type="GO" id="GO:0015276">
    <property type="term" value="F:ligand-gated monoatomic ion channel activity"/>
    <property type="evidence" value="ECO:0007669"/>
    <property type="project" value="InterPro"/>
</dbReference>
<reference evidence="14" key="2">
    <citation type="submission" date="2023-03" db="EMBL/GenBank/DDBJ databases">
        <authorList>
            <person name="Inwood S.N."/>
            <person name="Skelly J.G."/>
            <person name="Guhlin J."/>
            <person name="Harrop T.W.R."/>
            <person name="Goldson S.G."/>
            <person name="Dearden P.K."/>
        </authorList>
    </citation>
    <scope>NUCLEOTIDE SEQUENCE</scope>
    <source>
        <strain evidence="14">Irish</strain>
        <tissue evidence="14">Whole body</tissue>
    </source>
</reference>
<dbReference type="GO" id="GO:0005886">
    <property type="term" value="C:plasma membrane"/>
    <property type="evidence" value="ECO:0007669"/>
    <property type="project" value="UniProtKB-SubCell"/>
</dbReference>
<dbReference type="InterPro" id="IPR019594">
    <property type="entry name" value="Glu/Gly-bd"/>
</dbReference>
<keyword evidence="12" id="KW-0732">Signal</keyword>
<evidence type="ECO:0000256" key="3">
    <source>
        <dbReference type="ARBA" id="ARBA00022475"/>
    </source>
</evidence>
<keyword evidence="7" id="KW-0472">Membrane</keyword>
<evidence type="ECO:0000313" key="14">
    <source>
        <dbReference type="EMBL" id="KAK0157383.1"/>
    </source>
</evidence>
<feature type="chain" id="PRO_5041383474" description="Ionotropic glutamate receptor L-glutamate and glycine-binding domain-containing protein" evidence="12">
    <location>
        <begin position="21"/>
        <end position="381"/>
    </location>
</feature>
<dbReference type="Proteomes" id="UP001168990">
    <property type="component" value="Unassembled WGS sequence"/>
</dbReference>
<evidence type="ECO:0000313" key="15">
    <source>
        <dbReference type="Proteomes" id="UP001168990"/>
    </source>
</evidence>
<evidence type="ECO:0000256" key="1">
    <source>
        <dbReference type="ARBA" id="ARBA00004651"/>
    </source>
</evidence>